<sequence>MLPAINAVLLSEMVITPLLRIVDIMGFFRKHILAPRAETQEQMNKMFSGTYYNIGERYTDLSKVLFLVIFYSSINPNTFFIGSATLFIQYYADKYCLMRVWKSAPFIGTEISSFSRKYFISTALFIMAVVSSYFWAQYPYDNLCTPPDPTGGYEGKTYEVRFANDTKGSVTVEADDEVVWCQQNALEIPGLAFPAVPGNLQGEIIDGKTWMTSSQETLASIYGWSSVVVFFGWIVIFFGTFIVSLLRSCCVGTNSGPEAKDNKIDFSTVQEINAYVPQIIDPNLSFPILACDVDSIDQNLIGWNDPHRSYDFHNMLYDVPWPGMKRSRKINENTRRMTHISQHAKYQKDNREEGRDVDTLPGKSPIFSIVKHWPPEWKKNSDMTPRPVVQL</sequence>
<name>A0A7S2EY02_TRICV</name>
<feature type="transmembrane region" description="Helical" evidence="2">
    <location>
        <begin position="64"/>
        <end position="92"/>
    </location>
</feature>
<reference evidence="3" key="1">
    <citation type="submission" date="2021-01" db="EMBL/GenBank/DDBJ databases">
        <authorList>
            <person name="Corre E."/>
            <person name="Pelletier E."/>
            <person name="Niang G."/>
            <person name="Scheremetjew M."/>
            <person name="Finn R."/>
            <person name="Kale V."/>
            <person name="Holt S."/>
            <person name="Cochrane G."/>
            <person name="Meng A."/>
            <person name="Brown T."/>
            <person name="Cohen L."/>
        </authorList>
    </citation>
    <scope>NUCLEOTIDE SEQUENCE</scope>
    <source>
        <strain evidence="3">Grunow 1884</strain>
    </source>
</reference>
<organism evidence="3">
    <name type="scientific">Trieres chinensis</name>
    <name type="common">Marine centric diatom</name>
    <name type="synonym">Odontella sinensis</name>
    <dbReference type="NCBI Taxonomy" id="1514140"/>
    <lineage>
        <taxon>Eukaryota</taxon>
        <taxon>Sar</taxon>
        <taxon>Stramenopiles</taxon>
        <taxon>Ochrophyta</taxon>
        <taxon>Bacillariophyta</taxon>
        <taxon>Mediophyceae</taxon>
        <taxon>Biddulphiophycidae</taxon>
        <taxon>Eupodiscales</taxon>
        <taxon>Parodontellaceae</taxon>
        <taxon>Trieres</taxon>
    </lineage>
</organism>
<dbReference type="EMBL" id="HBGO01036741">
    <property type="protein sequence ID" value="CAD9360953.1"/>
    <property type="molecule type" value="Transcribed_RNA"/>
</dbReference>
<keyword evidence="2" id="KW-0472">Membrane</keyword>
<keyword evidence="2" id="KW-1133">Transmembrane helix</keyword>
<evidence type="ECO:0000256" key="1">
    <source>
        <dbReference type="SAM" id="MobiDB-lite"/>
    </source>
</evidence>
<evidence type="ECO:0000313" key="3">
    <source>
        <dbReference type="EMBL" id="CAD9360953.1"/>
    </source>
</evidence>
<evidence type="ECO:0000256" key="2">
    <source>
        <dbReference type="SAM" id="Phobius"/>
    </source>
</evidence>
<feature type="transmembrane region" description="Helical" evidence="2">
    <location>
        <begin position="118"/>
        <end position="136"/>
    </location>
</feature>
<dbReference type="AlphaFoldDB" id="A0A7S2EY02"/>
<proteinExistence type="predicted"/>
<protein>
    <submittedName>
        <fullName evidence="3">Uncharacterized protein</fullName>
    </submittedName>
</protein>
<feature type="region of interest" description="Disordered" evidence="1">
    <location>
        <begin position="338"/>
        <end position="360"/>
    </location>
</feature>
<feature type="transmembrane region" description="Helical" evidence="2">
    <location>
        <begin position="221"/>
        <end position="246"/>
    </location>
</feature>
<feature type="compositionally biased region" description="Basic and acidic residues" evidence="1">
    <location>
        <begin position="346"/>
        <end position="358"/>
    </location>
</feature>
<accession>A0A7S2EY02</accession>
<gene>
    <name evidence="3" type="ORF">OSIN01602_LOCUS21271</name>
</gene>
<keyword evidence="2" id="KW-0812">Transmembrane</keyword>